<protein>
    <submittedName>
        <fullName evidence="3">Protein MIS12 homolog</fullName>
    </submittedName>
</protein>
<dbReference type="GeneID" id="105359268"/>
<keyword evidence="2" id="KW-1185">Reference proteome</keyword>
<name>A0AAJ6YBA1_9HYME</name>
<keyword evidence="1" id="KW-0175">Coiled coil</keyword>
<sequence>MANDSDRSAELSRRCDEEYQMQLFGMHSRTVSVAINQKIKENVDTRCEKIHASIEKKYNPDVKGKEILNNNIKQLRKTYLQNMQPHLITIQNIVDKFICVPNNVLLEEDKCQAVQYNDEEFHNLERKLEDLQNEAKRVTIFNAALKEELEVIEQIKDSEDLAKELCCIVDKSLSTKKLSNKTLRAIEKYKGLKESIDSLKQQIDKDNFNPRLNDNELEDIIIRDD</sequence>
<dbReference type="Proteomes" id="UP000695007">
    <property type="component" value="Unplaced"/>
</dbReference>
<evidence type="ECO:0000313" key="2">
    <source>
        <dbReference type="Proteomes" id="UP000695007"/>
    </source>
</evidence>
<reference evidence="3" key="1">
    <citation type="submission" date="2025-08" db="UniProtKB">
        <authorList>
            <consortium name="RefSeq"/>
        </authorList>
    </citation>
    <scope>IDENTIFICATION</scope>
</reference>
<accession>A0AAJ6YBA1</accession>
<organism evidence="2 3">
    <name type="scientific">Ceratosolen solmsi marchali</name>
    <dbReference type="NCBI Taxonomy" id="326594"/>
    <lineage>
        <taxon>Eukaryota</taxon>
        <taxon>Metazoa</taxon>
        <taxon>Ecdysozoa</taxon>
        <taxon>Arthropoda</taxon>
        <taxon>Hexapoda</taxon>
        <taxon>Insecta</taxon>
        <taxon>Pterygota</taxon>
        <taxon>Neoptera</taxon>
        <taxon>Endopterygota</taxon>
        <taxon>Hymenoptera</taxon>
        <taxon>Apocrita</taxon>
        <taxon>Proctotrupomorpha</taxon>
        <taxon>Chalcidoidea</taxon>
        <taxon>Agaonidae</taxon>
        <taxon>Agaoninae</taxon>
        <taxon>Ceratosolen</taxon>
    </lineage>
</organism>
<dbReference type="AlphaFoldDB" id="A0AAJ6YBA1"/>
<evidence type="ECO:0000256" key="1">
    <source>
        <dbReference type="SAM" id="Coils"/>
    </source>
</evidence>
<dbReference type="KEGG" id="csol:105359268"/>
<feature type="coiled-coil region" evidence="1">
    <location>
        <begin position="114"/>
        <end position="148"/>
    </location>
</feature>
<dbReference type="RefSeq" id="XP_011494116.1">
    <property type="nucleotide sequence ID" value="XM_011495814.1"/>
</dbReference>
<evidence type="ECO:0000313" key="3">
    <source>
        <dbReference type="RefSeq" id="XP_011494116.1"/>
    </source>
</evidence>
<gene>
    <name evidence="3" type="primary">LOC105359268</name>
</gene>
<proteinExistence type="predicted"/>